<dbReference type="InterPro" id="IPR029044">
    <property type="entry name" value="Nucleotide-diphossugar_trans"/>
</dbReference>
<protein>
    <submittedName>
        <fullName evidence="2">Glycosyl transferase family 2</fullName>
    </submittedName>
</protein>
<dbReference type="AlphaFoldDB" id="A0A0R3MFG1"/>
<dbReference type="CDD" id="cd04186">
    <property type="entry name" value="GT_2_like_c"/>
    <property type="match status" value="1"/>
</dbReference>
<keyword evidence="3" id="KW-1185">Reference proteome</keyword>
<dbReference type="PANTHER" id="PTHR43179:SF7">
    <property type="entry name" value="RHAMNOSYLTRANSFERASE WBBL"/>
    <property type="match status" value="1"/>
</dbReference>
<dbReference type="Proteomes" id="UP000052023">
    <property type="component" value="Unassembled WGS sequence"/>
</dbReference>
<name>A0A0R3MFG1_9BRAD</name>
<keyword evidence="2" id="KW-0808">Transferase</keyword>
<evidence type="ECO:0000313" key="2">
    <source>
        <dbReference type="EMBL" id="KRR18873.1"/>
    </source>
</evidence>
<dbReference type="EMBL" id="LLYA01000192">
    <property type="protein sequence ID" value="KRR18873.1"/>
    <property type="molecule type" value="Genomic_DNA"/>
</dbReference>
<dbReference type="OrthoDB" id="9771846at2"/>
<dbReference type="PANTHER" id="PTHR43179">
    <property type="entry name" value="RHAMNOSYLTRANSFERASE WBBL"/>
    <property type="match status" value="1"/>
</dbReference>
<feature type="domain" description="Glycosyltransferase 2-like" evidence="1">
    <location>
        <begin position="3"/>
        <end position="138"/>
    </location>
</feature>
<organism evidence="2 3">
    <name type="scientific">Bradyrhizobium retamae</name>
    <dbReference type="NCBI Taxonomy" id="1300035"/>
    <lineage>
        <taxon>Bacteria</taxon>
        <taxon>Pseudomonadati</taxon>
        <taxon>Pseudomonadota</taxon>
        <taxon>Alphaproteobacteria</taxon>
        <taxon>Hyphomicrobiales</taxon>
        <taxon>Nitrobacteraceae</taxon>
        <taxon>Bradyrhizobium</taxon>
    </lineage>
</organism>
<evidence type="ECO:0000313" key="3">
    <source>
        <dbReference type="Proteomes" id="UP000052023"/>
    </source>
</evidence>
<dbReference type="Gene3D" id="3.90.550.10">
    <property type="entry name" value="Spore Coat Polysaccharide Biosynthesis Protein SpsA, Chain A"/>
    <property type="match status" value="1"/>
</dbReference>
<proteinExistence type="predicted"/>
<evidence type="ECO:0000259" key="1">
    <source>
        <dbReference type="Pfam" id="PF00535"/>
    </source>
</evidence>
<comment type="caution">
    <text evidence="2">The sequence shown here is derived from an EMBL/GenBank/DDBJ whole genome shotgun (WGS) entry which is preliminary data.</text>
</comment>
<dbReference type="InterPro" id="IPR001173">
    <property type="entry name" value="Glyco_trans_2-like"/>
</dbReference>
<accession>A0A0R3MFG1</accession>
<dbReference type="Pfam" id="PF00535">
    <property type="entry name" value="Glycos_transf_2"/>
    <property type="match status" value="1"/>
</dbReference>
<reference evidence="2 3" key="1">
    <citation type="submission" date="2014-03" db="EMBL/GenBank/DDBJ databases">
        <title>Bradyrhizobium valentinum sp. nov., isolated from effective nodules of Lupinus mariae-josephae, a lupine endemic of basic-lime soils in Eastern Spain.</title>
        <authorList>
            <person name="Duran D."/>
            <person name="Rey L."/>
            <person name="Navarro A."/>
            <person name="Busquets A."/>
            <person name="Imperial J."/>
            <person name="Ruiz-Argueso T."/>
        </authorList>
    </citation>
    <scope>NUCLEOTIDE SEQUENCE [LARGE SCALE GENOMIC DNA]</scope>
    <source>
        <strain evidence="2 3">Ro19</strain>
    </source>
</reference>
<sequence>MTLECLRSVFAQTRQPFELIVVDNASSDGSAAAIAAEFPDVRLMAEIENHGFAKANNIAASLARGEYLLLLNPDTVVLEGAIDRLLDFARRVPEAGIWGGRTLHADRSLNPTNCWRRMTLWSVASQVVGLSSLFRRSTLFNPEGYGGWPRDSERGVDIVTGCFLLIRREFWKELGGFDPSYVMYGEEADLCLRAQAKGARPMITPEAQIVHYAGASETVRSDKMVRLLRAKVLLIRRHFPRWQRPAGLMLFRLWPLSRYWATRALGRRMAAQTWGEIWRRRPEWWHGWPETGNGPSSSPR</sequence>
<dbReference type="SUPFAM" id="SSF53448">
    <property type="entry name" value="Nucleotide-diphospho-sugar transferases"/>
    <property type="match status" value="1"/>
</dbReference>
<gene>
    <name evidence="2" type="ORF">CQ13_09380</name>
</gene>
<dbReference type="GO" id="GO:0016740">
    <property type="term" value="F:transferase activity"/>
    <property type="evidence" value="ECO:0007669"/>
    <property type="project" value="UniProtKB-KW"/>
</dbReference>